<organism evidence="1 2">
    <name type="scientific">Bacillus phage AR9</name>
    <dbReference type="NCBI Taxonomy" id="1815509"/>
    <lineage>
        <taxon>Viruses</taxon>
        <taxon>Duplodnaviria</taxon>
        <taxon>Heunggongvirae</taxon>
        <taxon>Uroviricota</taxon>
        <taxon>Caudoviricetes</taxon>
        <taxon>Takahashivirus</taxon>
        <taxon>Bacillus phage PBS1</taxon>
    </lineage>
</organism>
<dbReference type="EMBL" id="KU878088">
    <property type="protein sequence ID" value="AMS01266.1"/>
    <property type="molecule type" value="Genomic_DNA"/>
</dbReference>
<name>A0A172JI95_BPPB1</name>
<dbReference type="OrthoDB" id="25837at10239"/>
<dbReference type="KEGG" id="vg:29058900"/>
<reference evidence="1 2" key="1">
    <citation type="journal article" date="2016" name="Virology">
        <title>The genome of AR9, a giant transducing Bacillus phage encoding two multisubunit RNA polymerases.</title>
        <authorList>
            <person name="Lavysh D."/>
            <person name="Sokolova M."/>
            <person name="Minakhin L."/>
            <person name="Yakunina M."/>
            <person name="Artamonova T."/>
            <person name="Kozyavkin S."/>
            <person name="Makarova K.S."/>
            <person name="Koonin E.V."/>
            <person name="Severinov K."/>
        </authorList>
    </citation>
    <scope>NUCLEOTIDE SEQUENCE [LARGE SCALE GENOMIC DNA]</scope>
</reference>
<protein>
    <submittedName>
        <fullName evidence="1">Uncharacterized protein</fullName>
    </submittedName>
</protein>
<evidence type="ECO:0000313" key="2">
    <source>
        <dbReference type="Proteomes" id="UP000202618"/>
    </source>
</evidence>
<sequence length="74" mass="8971">MTDIYYKLLYYISENGKPKVTVATLQWFDELDDNDKYLKDEDGDDLLFYNEEEAVQWLLDNFQENEIDSEYLNK</sequence>
<accession>A0A172JI95</accession>
<dbReference type="Proteomes" id="UP000202618">
    <property type="component" value="Segment"/>
</dbReference>
<gene>
    <name evidence="1" type="ORF">AR9_g182</name>
</gene>
<dbReference type="RefSeq" id="YP_009283086.1">
    <property type="nucleotide sequence ID" value="NC_031039.1"/>
</dbReference>
<proteinExistence type="predicted"/>
<evidence type="ECO:0000313" key="1">
    <source>
        <dbReference type="EMBL" id="AMS01266.1"/>
    </source>
</evidence>
<dbReference type="GeneID" id="29058900"/>